<evidence type="ECO:0000259" key="2">
    <source>
        <dbReference type="PROSITE" id="PS50097"/>
    </source>
</evidence>
<feature type="region of interest" description="Disordered" evidence="1">
    <location>
        <begin position="1"/>
        <end position="41"/>
    </location>
</feature>
<proteinExistence type="predicted"/>
<protein>
    <submittedName>
        <fullName evidence="3">BTB domain-containing protein</fullName>
    </submittedName>
</protein>
<dbReference type="Gene3D" id="3.30.710.10">
    <property type="entry name" value="Potassium Channel Kv1.1, Chain A"/>
    <property type="match status" value="1"/>
</dbReference>
<dbReference type="Proteomes" id="UP000613580">
    <property type="component" value="Unassembled WGS sequence"/>
</dbReference>
<reference evidence="3" key="1">
    <citation type="submission" date="2020-05" db="EMBL/GenBank/DDBJ databases">
        <title>Mycena genomes resolve the evolution of fungal bioluminescence.</title>
        <authorList>
            <person name="Tsai I.J."/>
        </authorList>
    </citation>
    <scope>NUCLEOTIDE SEQUENCE</scope>
    <source>
        <strain evidence="3">110903Hualien_Pintung</strain>
    </source>
</reference>
<feature type="domain" description="BTB" evidence="2">
    <location>
        <begin position="56"/>
        <end position="128"/>
    </location>
</feature>
<gene>
    <name evidence="3" type="ORF">HMN09_01056000</name>
</gene>
<dbReference type="InterPro" id="IPR011333">
    <property type="entry name" value="SKP1/BTB/POZ_sf"/>
</dbReference>
<organism evidence="3 4">
    <name type="scientific">Mycena chlorophos</name>
    <name type="common">Agaric fungus</name>
    <name type="synonym">Agaricus chlorophos</name>
    <dbReference type="NCBI Taxonomy" id="658473"/>
    <lineage>
        <taxon>Eukaryota</taxon>
        <taxon>Fungi</taxon>
        <taxon>Dikarya</taxon>
        <taxon>Basidiomycota</taxon>
        <taxon>Agaricomycotina</taxon>
        <taxon>Agaricomycetes</taxon>
        <taxon>Agaricomycetidae</taxon>
        <taxon>Agaricales</taxon>
        <taxon>Marasmiineae</taxon>
        <taxon>Mycenaceae</taxon>
        <taxon>Mycena</taxon>
    </lineage>
</organism>
<dbReference type="InterPro" id="IPR000210">
    <property type="entry name" value="BTB/POZ_dom"/>
</dbReference>
<evidence type="ECO:0000256" key="1">
    <source>
        <dbReference type="SAM" id="MobiDB-lite"/>
    </source>
</evidence>
<keyword evidence="4" id="KW-1185">Reference proteome</keyword>
<dbReference type="SMART" id="SM00225">
    <property type="entry name" value="BTB"/>
    <property type="match status" value="1"/>
</dbReference>
<sequence>MGSERPHLVQTRQPCLLPPRMETASEERPHKRARTQREVESSSPIERSAKYWFRDGNIILQVESTQFRLSQGVLAMHSPIFRDMFSLPLPHDEPLVDKCPIVVLSGDRSEDWTYLLDAMFPKEYLSEQKPTLEQLSGVLRLSQKYDIAHFRQGCLRRLKCEYPSTLAEFDKDADNWMYIDVPEGSSPNLVAAQVINLAREIGIWSILPTAFYSLASGDVPDDPSSLTSNLHNLQDGIAVLAGRMVMMRSYLESPLKWLDPNTIPCDACTQIAECTAMRTRLLAALGTRPAIVAAFFEVLQTKSADYLCTACDIRAREVCEEAKQEYWNKLPSYFGLPDWEELKRMDVE</sequence>
<name>A0A8H6VZY8_MYCCL</name>
<dbReference type="OrthoDB" id="2799068at2759"/>
<dbReference type="CDD" id="cd18186">
    <property type="entry name" value="BTB_POZ_ZBTB_KLHL-like"/>
    <property type="match status" value="1"/>
</dbReference>
<comment type="caution">
    <text evidence="3">The sequence shown here is derived from an EMBL/GenBank/DDBJ whole genome shotgun (WGS) entry which is preliminary data.</text>
</comment>
<dbReference type="SUPFAM" id="SSF54695">
    <property type="entry name" value="POZ domain"/>
    <property type="match status" value="1"/>
</dbReference>
<dbReference type="EMBL" id="JACAZE010000016">
    <property type="protein sequence ID" value="KAF7296493.1"/>
    <property type="molecule type" value="Genomic_DNA"/>
</dbReference>
<dbReference type="AlphaFoldDB" id="A0A8H6VZY8"/>
<dbReference type="Pfam" id="PF00651">
    <property type="entry name" value="BTB"/>
    <property type="match status" value="1"/>
</dbReference>
<evidence type="ECO:0000313" key="3">
    <source>
        <dbReference type="EMBL" id="KAF7296493.1"/>
    </source>
</evidence>
<dbReference type="PROSITE" id="PS50097">
    <property type="entry name" value="BTB"/>
    <property type="match status" value="1"/>
</dbReference>
<accession>A0A8H6VZY8</accession>
<evidence type="ECO:0000313" key="4">
    <source>
        <dbReference type="Proteomes" id="UP000613580"/>
    </source>
</evidence>
<feature type="compositionally biased region" description="Basic and acidic residues" evidence="1">
    <location>
        <begin position="23"/>
        <end position="40"/>
    </location>
</feature>